<proteinExistence type="predicted"/>
<gene>
    <name evidence="1" type="ORF">BSZ05_13925</name>
</gene>
<evidence type="ECO:0008006" key="3">
    <source>
        <dbReference type="Google" id="ProtNLM"/>
    </source>
</evidence>
<sequence length="257" mass="29293">MSFSGYLEGDIYSHCWFYESARRSFDHEGYGETCGGITAIALTAFMVESYLNLSCKLIFDVQSRASKILDHPPSDFYELIDQTPKGTDIYERVAIAYGYKKQLKKLISALEAKVSGRKKDKFTRLSAEKSFYEIDDAIRFSPRAKFDALAEALYDDELIKSEHRELIGELFRLRNSLAHGRSELVKNSFTVVSDTNSHFSPHLVPELQASWQEKCSQKNAHKLFNDSCEIIKFLSNLAFGNKYPFRMPTQVGAFTQG</sequence>
<dbReference type="AlphaFoldDB" id="A0AAN1FHL8"/>
<reference evidence="2" key="1">
    <citation type="submission" date="2016-12" db="EMBL/GenBank/DDBJ databases">
        <title>Comparative genomic analysis reveals the diversity, evolution, and environmental adaptation strategies of the genus Vibrio.</title>
        <authorList>
            <person name="Lin H."/>
            <person name="Wang X."/>
            <person name="Zhang X.-H."/>
        </authorList>
    </citation>
    <scope>NUCLEOTIDE SEQUENCE [LARGE SCALE GENOMIC DNA]</scope>
    <source>
        <strain evidence="2">QT6D1</strain>
    </source>
</reference>
<organism evidence="1 2">
    <name type="scientific">Vibrio mediterranei</name>
    <dbReference type="NCBI Taxonomy" id="689"/>
    <lineage>
        <taxon>Bacteria</taxon>
        <taxon>Pseudomonadati</taxon>
        <taxon>Pseudomonadota</taxon>
        <taxon>Gammaproteobacteria</taxon>
        <taxon>Vibrionales</taxon>
        <taxon>Vibrionaceae</taxon>
        <taxon>Vibrio</taxon>
    </lineage>
</organism>
<protein>
    <recommendedName>
        <fullName evidence="3">RiboL-PSP-HEPN domain-containing protein</fullName>
    </recommendedName>
</protein>
<name>A0AAN1FHL8_9VIBR</name>
<accession>A0AAN1FHL8</accession>
<evidence type="ECO:0000313" key="1">
    <source>
        <dbReference type="EMBL" id="ASI90799.1"/>
    </source>
</evidence>
<dbReference type="Proteomes" id="UP000197092">
    <property type="component" value="Chromosome 1"/>
</dbReference>
<dbReference type="KEGG" id="vsh:BSZ05_13925"/>
<dbReference type="EMBL" id="CP018308">
    <property type="protein sequence ID" value="ASI90799.1"/>
    <property type="molecule type" value="Genomic_DNA"/>
</dbReference>
<evidence type="ECO:0000313" key="2">
    <source>
        <dbReference type="Proteomes" id="UP000197092"/>
    </source>
</evidence>
<dbReference type="RefSeq" id="WP_088877226.1">
    <property type="nucleotide sequence ID" value="NZ_CP018308.1"/>
</dbReference>